<protein>
    <submittedName>
        <fullName evidence="1 3">Uncharacterized protein</fullName>
    </submittedName>
</protein>
<proteinExistence type="predicted"/>
<accession>A0A6A6YMW9</accession>
<dbReference type="EMBL" id="MU003701">
    <property type="protein sequence ID" value="KAF2809315.1"/>
    <property type="molecule type" value="Genomic_DNA"/>
</dbReference>
<reference evidence="1 3" key="1">
    <citation type="journal article" date="2020" name="Stud. Mycol.">
        <title>101 Dothideomycetes genomes: a test case for predicting lifestyles and emergence of pathogens.</title>
        <authorList>
            <person name="Haridas S."/>
            <person name="Albert R."/>
            <person name="Binder M."/>
            <person name="Bloem J."/>
            <person name="Labutti K."/>
            <person name="Salamov A."/>
            <person name="Andreopoulos B."/>
            <person name="Baker S."/>
            <person name="Barry K."/>
            <person name="Bills G."/>
            <person name="Bluhm B."/>
            <person name="Cannon C."/>
            <person name="Castanera R."/>
            <person name="Culley D."/>
            <person name="Daum C."/>
            <person name="Ezra D."/>
            <person name="Gonzalez J."/>
            <person name="Henrissat B."/>
            <person name="Kuo A."/>
            <person name="Liang C."/>
            <person name="Lipzen A."/>
            <person name="Lutzoni F."/>
            <person name="Magnuson J."/>
            <person name="Mondo S."/>
            <person name="Nolan M."/>
            <person name="Ohm R."/>
            <person name="Pangilinan J."/>
            <person name="Park H.-J."/>
            <person name="Ramirez L."/>
            <person name="Alfaro M."/>
            <person name="Sun H."/>
            <person name="Tritt A."/>
            <person name="Yoshinaga Y."/>
            <person name="Zwiers L.-H."/>
            <person name="Turgeon B."/>
            <person name="Goodwin S."/>
            <person name="Spatafora J."/>
            <person name="Crous P."/>
            <person name="Grigoriev I."/>
        </authorList>
    </citation>
    <scope>NUCLEOTIDE SEQUENCE</scope>
    <source>
        <strain evidence="1 3">CBS 304.34</strain>
    </source>
</reference>
<dbReference type="Proteomes" id="UP000504636">
    <property type="component" value="Unplaced"/>
</dbReference>
<keyword evidence="2" id="KW-1185">Reference proteome</keyword>
<evidence type="ECO:0000313" key="3">
    <source>
        <dbReference type="RefSeq" id="XP_033576279.1"/>
    </source>
</evidence>
<dbReference type="RefSeq" id="XP_033576279.1">
    <property type="nucleotide sequence ID" value="XM_033723597.1"/>
</dbReference>
<reference evidence="3" key="2">
    <citation type="submission" date="2020-04" db="EMBL/GenBank/DDBJ databases">
        <authorList>
            <consortium name="NCBI Genome Project"/>
        </authorList>
    </citation>
    <scope>NUCLEOTIDE SEQUENCE</scope>
    <source>
        <strain evidence="3">CBS 304.34</strain>
    </source>
</reference>
<organism evidence="1">
    <name type="scientific">Mytilinidion resinicola</name>
    <dbReference type="NCBI Taxonomy" id="574789"/>
    <lineage>
        <taxon>Eukaryota</taxon>
        <taxon>Fungi</taxon>
        <taxon>Dikarya</taxon>
        <taxon>Ascomycota</taxon>
        <taxon>Pezizomycotina</taxon>
        <taxon>Dothideomycetes</taxon>
        <taxon>Pleosporomycetidae</taxon>
        <taxon>Mytilinidiales</taxon>
        <taxon>Mytilinidiaceae</taxon>
        <taxon>Mytilinidion</taxon>
    </lineage>
</organism>
<reference evidence="3" key="3">
    <citation type="submission" date="2025-04" db="UniProtKB">
        <authorList>
            <consortium name="RefSeq"/>
        </authorList>
    </citation>
    <scope>IDENTIFICATION</scope>
    <source>
        <strain evidence="3">CBS 304.34</strain>
    </source>
</reference>
<evidence type="ECO:0000313" key="2">
    <source>
        <dbReference type="Proteomes" id="UP000504636"/>
    </source>
</evidence>
<dbReference type="OrthoDB" id="3223806at2759"/>
<sequence>MAEKEPFVTVVLDCCYSGSIIRHGVTERRGVRGVKYDAAIDAAYPLDLSLARRPTRDIRQLQGWLINPRNDTILAACGPHETSQELLVAHEYRSGPLSPFLLRALKVSDGFLTIQSLYDHLRLKFHVRRPEQNPMCYGRKDVSFFGVLIPGAERKHISALRVGDKIILDAGSAHGICTGDEFAMFPLGPETDNASGVDYEFEVAVNENDEYHILDRRGVAIRSLPAVTSTDASHISKMATILEHLATFKYVEGIENQTPDRTFEQSFTCYLEDSSNNRVDSGQTLSVRHDEPFTLTVINHGSDPTYLTLFDMGPLWQIEDILTGGGEIFKVVAPGQATAHGTDHTGRLDIPLGFEIPEELTMMGYHDCEDAVKVFVTSRASSFVALESSKLPNSATDLTGRSRGRNDYHELSDFLSSLATPNRRPNAELPDEKWITTTFFVRTVKE</sequence>
<evidence type="ECO:0000313" key="1">
    <source>
        <dbReference type="EMBL" id="KAF2809315.1"/>
    </source>
</evidence>
<dbReference type="GeneID" id="54464490"/>
<dbReference type="Gene3D" id="3.40.50.1460">
    <property type="match status" value="1"/>
</dbReference>
<gene>
    <name evidence="1 3" type="ORF">BDZ99DRAFT_498713</name>
</gene>
<dbReference type="AlphaFoldDB" id="A0A6A6YMW9"/>
<name>A0A6A6YMW9_9PEZI</name>